<dbReference type="GO" id="GO:0015271">
    <property type="term" value="F:outward rectifier potassium channel activity"/>
    <property type="evidence" value="ECO:0007669"/>
    <property type="project" value="TreeGrafter"/>
</dbReference>
<evidence type="ECO:0000259" key="11">
    <source>
        <dbReference type="Pfam" id="PF07885"/>
    </source>
</evidence>
<dbReference type="PRINTS" id="PR01333">
    <property type="entry name" value="2POREKCHANEL"/>
</dbReference>
<keyword evidence="2 9" id="KW-0813">Transport</keyword>
<feature type="domain" description="Potassium channel" evidence="11">
    <location>
        <begin position="133"/>
        <end position="212"/>
    </location>
</feature>
<dbReference type="Ensembl" id="ENSSMRT00000015247.1">
    <property type="protein sequence ID" value="ENSSMRP00000013094.1"/>
    <property type="gene ID" value="ENSSMRG00000010198.1"/>
</dbReference>
<organism evidence="12 13">
    <name type="scientific">Salvator merianae</name>
    <name type="common">Argentine black and white tegu</name>
    <name type="synonym">Tupinambis merianae</name>
    <dbReference type="NCBI Taxonomy" id="96440"/>
    <lineage>
        <taxon>Eukaryota</taxon>
        <taxon>Metazoa</taxon>
        <taxon>Chordata</taxon>
        <taxon>Craniata</taxon>
        <taxon>Vertebrata</taxon>
        <taxon>Euteleostomi</taxon>
        <taxon>Lepidosauria</taxon>
        <taxon>Squamata</taxon>
        <taxon>Bifurcata</taxon>
        <taxon>Unidentata</taxon>
        <taxon>Episquamata</taxon>
        <taxon>Laterata</taxon>
        <taxon>Teiioidea</taxon>
        <taxon>Teiidae</taxon>
        <taxon>Salvator</taxon>
    </lineage>
</organism>
<evidence type="ECO:0000256" key="9">
    <source>
        <dbReference type="RuleBase" id="RU003857"/>
    </source>
</evidence>
<keyword evidence="6 9" id="KW-0406">Ion transport</keyword>
<dbReference type="OMA" id="NEXTETT"/>
<evidence type="ECO:0000256" key="3">
    <source>
        <dbReference type="ARBA" id="ARBA00022692"/>
    </source>
</evidence>
<evidence type="ECO:0000256" key="8">
    <source>
        <dbReference type="ARBA" id="ARBA00023303"/>
    </source>
</evidence>
<feature type="transmembrane region" description="Helical" evidence="10">
    <location>
        <begin position="187"/>
        <end position="211"/>
    </location>
</feature>
<keyword evidence="5 10" id="KW-1133">Transmembrane helix</keyword>
<accession>A0A8D0DLL6</accession>
<dbReference type="PANTHER" id="PTHR11003:SF350">
    <property type="entry name" value="POTASSIUM CHANNEL DOMAIN-CONTAINING PROTEIN"/>
    <property type="match status" value="1"/>
</dbReference>
<dbReference type="Gene3D" id="1.10.287.70">
    <property type="match status" value="1"/>
</dbReference>
<evidence type="ECO:0000313" key="12">
    <source>
        <dbReference type="Ensembl" id="ENSSMRP00000013094.1"/>
    </source>
</evidence>
<reference evidence="12" key="1">
    <citation type="submission" date="2025-08" db="UniProtKB">
        <authorList>
            <consortium name="Ensembl"/>
        </authorList>
    </citation>
    <scope>IDENTIFICATION</scope>
</reference>
<evidence type="ECO:0000256" key="7">
    <source>
        <dbReference type="ARBA" id="ARBA00023136"/>
    </source>
</evidence>
<evidence type="ECO:0000256" key="1">
    <source>
        <dbReference type="ARBA" id="ARBA00004141"/>
    </source>
</evidence>
<dbReference type="GO" id="GO:0005886">
    <property type="term" value="C:plasma membrane"/>
    <property type="evidence" value="ECO:0007669"/>
    <property type="project" value="TreeGrafter"/>
</dbReference>
<name>A0A8D0DLL6_SALMN</name>
<comment type="subcellular location">
    <subcellularLocation>
        <location evidence="1">Membrane</location>
        <topology evidence="1">Multi-pass membrane protein</topology>
    </subcellularLocation>
</comment>
<dbReference type="InterPro" id="IPR003280">
    <property type="entry name" value="2pore_dom_K_chnl"/>
</dbReference>
<evidence type="ECO:0000313" key="13">
    <source>
        <dbReference type="Proteomes" id="UP000694421"/>
    </source>
</evidence>
<dbReference type="AlphaFoldDB" id="A0A8D0DLL6"/>
<keyword evidence="8 9" id="KW-0407">Ion channel</keyword>
<sequence>MRSNFLKNYTTLSKEEVEAVLEQFARAVQKGGRLGAGSHADEHSLWDFSNALFFVGSTISTIGYGNRAPKTPGGQLFCVFFALFGIPMNLVFLQHVSRILSIMCEKPARWFVGSTYDKRTTKTLTLLLFMNMGIIVFFCLPCFVFQHVEGWSYSESFYYSFITLSTIGFGDYIIGSRDKSYFVGYQFLAMIWVVFGLAWIGLLFNLMASLLEEQNILKRSTTGNR</sequence>
<dbReference type="PANTHER" id="PTHR11003">
    <property type="entry name" value="POTASSIUM CHANNEL, SUBFAMILY K"/>
    <property type="match status" value="1"/>
</dbReference>
<feature type="transmembrane region" description="Helical" evidence="10">
    <location>
        <begin position="158"/>
        <end position="175"/>
    </location>
</feature>
<comment type="similarity">
    <text evidence="9">Belongs to the two pore domain potassium channel (TC 1.A.1.8) family.</text>
</comment>
<evidence type="ECO:0000256" key="10">
    <source>
        <dbReference type="SAM" id="Phobius"/>
    </source>
</evidence>
<evidence type="ECO:0000256" key="4">
    <source>
        <dbReference type="ARBA" id="ARBA00022958"/>
    </source>
</evidence>
<protein>
    <recommendedName>
        <fullName evidence="11">Potassium channel domain-containing protein</fullName>
    </recommendedName>
</protein>
<proteinExistence type="inferred from homology"/>
<evidence type="ECO:0000256" key="2">
    <source>
        <dbReference type="ARBA" id="ARBA00022448"/>
    </source>
</evidence>
<keyword evidence="3 9" id="KW-0812">Transmembrane</keyword>
<dbReference type="GO" id="GO:0022841">
    <property type="term" value="F:potassium ion leak channel activity"/>
    <property type="evidence" value="ECO:0007669"/>
    <property type="project" value="TreeGrafter"/>
</dbReference>
<keyword evidence="7 10" id="KW-0472">Membrane</keyword>
<dbReference type="Pfam" id="PF07885">
    <property type="entry name" value="Ion_trans_2"/>
    <property type="match status" value="2"/>
</dbReference>
<evidence type="ECO:0000256" key="5">
    <source>
        <dbReference type="ARBA" id="ARBA00022989"/>
    </source>
</evidence>
<evidence type="ECO:0000256" key="6">
    <source>
        <dbReference type="ARBA" id="ARBA00023065"/>
    </source>
</evidence>
<dbReference type="Proteomes" id="UP000694421">
    <property type="component" value="Unplaced"/>
</dbReference>
<keyword evidence="13" id="KW-1185">Reference proteome</keyword>
<feature type="domain" description="Potassium channel" evidence="11">
    <location>
        <begin position="44"/>
        <end position="100"/>
    </location>
</feature>
<reference evidence="12" key="2">
    <citation type="submission" date="2025-09" db="UniProtKB">
        <authorList>
            <consortium name="Ensembl"/>
        </authorList>
    </citation>
    <scope>IDENTIFICATION</scope>
</reference>
<dbReference type="SUPFAM" id="SSF81324">
    <property type="entry name" value="Voltage-gated potassium channels"/>
    <property type="match status" value="2"/>
</dbReference>
<dbReference type="InterPro" id="IPR013099">
    <property type="entry name" value="K_chnl_dom"/>
</dbReference>
<feature type="transmembrane region" description="Helical" evidence="10">
    <location>
        <begin position="74"/>
        <end position="93"/>
    </location>
</feature>
<dbReference type="GeneTree" id="ENSGT00940000164048"/>
<dbReference type="GO" id="GO:0030322">
    <property type="term" value="P:stabilization of membrane potential"/>
    <property type="evidence" value="ECO:0007669"/>
    <property type="project" value="TreeGrafter"/>
</dbReference>
<feature type="transmembrane region" description="Helical" evidence="10">
    <location>
        <begin position="124"/>
        <end position="146"/>
    </location>
</feature>
<keyword evidence="4" id="KW-0630">Potassium</keyword>